<sequence>MIYCQRGRCRILLGCLGWVFIIVEYAYGGHSVENVTGIYTTAPRTVPPGGRFRMCIRYGFITMTAEEIERVVLDVGKEFQGPSYNLLKRNCNHFTSHLLYRLTSLSTPKWLNRAAAIGVAFPYMVPNGWIEPPSVDDNEVTSELFESYSSTSSCWMSIVFASLSGIRNNVIVVFTVNILHHLKACVHAIWNLFVQFVHSFSGKNKTLVYKS</sequence>
<comment type="caution">
    <text evidence="1">The sequence shown here is derived from an EMBL/GenBank/DDBJ whole genome shotgun (WGS) entry which is preliminary data.</text>
</comment>
<evidence type="ECO:0000313" key="2">
    <source>
        <dbReference type="Proteomes" id="UP000768646"/>
    </source>
</evidence>
<evidence type="ECO:0000313" key="1">
    <source>
        <dbReference type="EMBL" id="KAG4305707.1"/>
    </source>
</evidence>
<name>A0ACB7CF44_9ASCO</name>
<proteinExistence type="predicted"/>
<accession>A0ACB7CF44</accession>
<protein>
    <submittedName>
        <fullName evidence="1">Uncharacterized protein</fullName>
    </submittedName>
</protein>
<gene>
    <name evidence="1" type="ORF">PORY_000617</name>
</gene>
<organism evidence="1 2">
    <name type="scientific">Pneumocystis oryctolagi</name>
    <dbReference type="NCBI Taxonomy" id="42067"/>
    <lineage>
        <taxon>Eukaryota</taxon>
        <taxon>Fungi</taxon>
        <taxon>Dikarya</taxon>
        <taxon>Ascomycota</taxon>
        <taxon>Taphrinomycotina</taxon>
        <taxon>Pneumocystomycetes</taxon>
        <taxon>Pneumocystaceae</taxon>
        <taxon>Pneumocystis</taxon>
    </lineage>
</organism>
<dbReference type="Proteomes" id="UP000768646">
    <property type="component" value="Unassembled WGS sequence"/>
</dbReference>
<dbReference type="EMBL" id="JABTEG010000002">
    <property type="protein sequence ID" value="KAG4305707.1"/>
    <property type="molecule type" value="Genomic_DNA"/>
</dbReference>
<reference evidence="1 2" key="1">
    <citation type="journal article" date="2021" name="Commun. Biol.">
        <title>Genomic insights into the host specific adaptation of the Pneumocystis genus.</title>
        <authorList>
            <person name="Cisse O.H."/>
            <person name="Ma L."/>
            <person name="Dekker J.P."/>
            <person name="Khil P.P."/>
            <person name="Youn J.-H."/>
            <person name="Brenchley J.M."/>
            <person name="Blair R."/>
            <person name="Pahar B."/>
            <person name="Chabe M."/>
            <person name="Van Rompay K.K.A."/>
            <person name="Keesler R."/>
            <person name="Sukura A."/>
            <person name="Hirsch V."/>
            <person name="Kutty G."/>
            <person name="Liu Y."/>
            <person name="Peng L."/>
            <person name="Chen J."/>
            <person name="Song J."/>
            <person name="Weissenbacher-Lang C."/>
            <person name="Xu J."/>
            <person name="Upham N.S."/>
            <person name="Stajich J.E."/>
            <person name="Cuomo C.A."/>
            <person name="Cushion M.T."/>
            <person name="Kovacs J.A."/>
        </authorList>
    </citation>
    <scope>NUCLEOTIDE SEQUENCE [LARGE SCALE GENOMIC DNA]</scope>
    <source>
        <strain evidence="1 2">RABM</strain>
    </source>
</reference>
<keyword evidence="2" id="KW-1185">Reference proteome</keyword>